<proteinExistence type="predicted"/>
<organism evidence="1 2">
    <name type="scientific">Laspinema olomoucense D3b</name>
    <dbReference type="NCBI Taxonomy" id="2953688"/>
    <lineage>
        <taxon>Bacteria</taxon>
        <taxon>Bacillati</taxon>
        <taxon>Cyanobacteriota</taxon>
        <taxon>Cyanophyceae</taxon>
        <taxon>Oscillatoriophycideae</taxon>
        <taxon>Oscillatoriales</taxon>
        <taxon>Laspinemataceae</taxon>
        <taxon>Laspinema</taxon>
        <taxon>Laspinema olomoucense</taxon>
    </lineage>
</organism>
<sequence>MVTLETAVMESLKVHKRLPRTIQKYLNQTYETSVELEAIETTLAQLEATGKVQRHRLKSGLITHLWELVP</sequence>
<dbReference type="EMBL" id="JAMXFA010000073">
    <property type="protein sequence ID" value="MCT7981539.1"/>
    <property type="molecule type" value="Genomic_DNA"/>
</dbReference>
<protein>
    <submittedName>
        <fullName evidence="1">Uncharacterized protein</fullName>
    </submittedName>
</protein>
<reference evidence="1 2" key="1">
    <citation type="journal article" date="2022" name="Front. Microbiol.">
        <title>High genomic differentiation and limited gene flow indicate recent cryptic speciation within the genus Laspinema (cyanobacteria).</title>
        <authorList>
            <person name="Stanojkovic A."/>
            <person name="Skoupy S."/>
            <person name="Skaloud P."/>
            <person name="Dvorak P."/>
        </authorList>
    </citation>
    <scope>NUCLEOTIDE SEQUENCE [LARGE SCALE GENOMIC DNA]</scope>
    <source>
        <strain evidence="1 2">D3b</strain>
    </source>
</reference>
<keyword evidence="2" id="KW-1185">Reference proteome</keyword>
<accession>A0ABT2NI38</accession>
<gene>
    <name evidence="1" type="ORF">NG792_27840</name>
</gene>
<name>A0ABT2NI38_9CYAN</name>
<comment type="caution">
    <text evidence="1">The sequence shown here is derived from an EMBL/GenBank/DDBJ whole genome shotgun (WGS) entry which is preliminary data.</text>
</comment>
<evidence type="ECO:0000313" key="1">
    <source>
        <dbReference type="EMBL" id="MCT7981539.1"/>
    </source>
</evidence>
<dbReference type="RefSeq" id="WP_261237699.1">
    <property type="nucleotide sequence ID" value="NZ_JAMXFA010000073.1"/>
</dbReference>
<dbReference type="Proteomes" id="UP001525961">
    <property type="component" value="Unassembled WGS sequence"/>
</dbReference>
<evidence type="ECO:0000313" key="2">
    <source>
        <dbReference type="Proteomes" id="UP001525961"/>
    </source>
</evidence>